<name>A0AAJ2J0D9_9LACT</name>
<comment type="caution">
    <text evidence="1">The sequence shown here is derived from an EMBL/GenBank/DDBJ whole genome shotgun (WGS) entry which is preliminary data.</text>
</comment>
<dbReference type="AlphaFoldDB" id="A0AAJ2J0D9"/>
<protein>
    <submittedName>
        <fullName evidence="1">Bacteriocin</fullName>
    </submittedName>
</protein>
<dbReference type="Proteomes" id="UP001257962">
    <property type="component" value="Unassembled WGS sequence"/>
</dbReference>
<sequence length="61" mass="6962">MENNNYTVLSDEELQKIDGGGRETLAQGIKRVYDSIWPNDTAWYTGKNNKTNIPPYSPYGH</sequence>
<evidence type="ECO:0000313" key="1">
    <source>
        <dbReference type="EMBL" id="MDT2667739.1"/>
    </source>
</evidence>
<gene>
    <name evidence="1" type="ORF">P7D34_11045</name>
</gene>
<organism evidence="1 2">
    <name type="scientific">Lactococcus petauri</name>
    <dbReference type="NCBI Taxonomy" id="1940789"/>
    <lineage>
        <taxon>Bacteria</taxon>
        <taxon>Bacillati</taxon>
        <taxon>Bacillota</taxon>
        <taxon>Bacilli</taxon>
        <taxon>Lactobacillales</taxon>
        <taxon>Streptococcaceae</taxon>
        <taxon>Lactococcus</taxon>
    </lineage>
</organism>
<dbReference type="RefSeq" id="WP_165719075.1">
    <property type="nucleotide sequence ID" value="NZ_CP045924.1"/>
</dbReference>
<accession>A0AAJ2J0D9</accession>
<reference evidence="1" key="1">
    <citation type="submission" date="2023-03" db="EMBL/GenBank/DDBJ databases">
        <authorList>
            <person name="Shen W."/>
            <person name="Cai J."/>
        </authorList>
    </citation>
    <scope>NUCLEOTIDE SEQUENCE</scope>
    <source>
        <strain evidence="1">Y3</strain>
    </source>
</reference>
<proteinExistence type="predicted"/>
<dbReference type="EMBL" id="JARPYC010000017">
    <property type="protein sequence ID" value="MDT2667739.1"/>
    <property type="molecule type" value="Genomic_DNA"/>
</dbReference>
<evidence type="ECO:0000313" key="2">
    <source>
        <dbReference type="Proteomes" id="UP001257962"/>
    </source>
</evidence>
<dbReference type="NCBIfam" id="TIGR01847">
    <property type="entry name" value="bacteriocin_sig"/>
    <property type="match status" value="1"/>
</dbReference>
<dbReference type="InterPro" id="IPR010133">
    <property type="entry name" value="Bacteriocin_signal_seq"/>
</dbReference>